<dbReference type="EMBL" id="JBHPON010000001">
    <property type="protein sequence ID" value="MFC6035874.1"/>
    <property type="molecule type" value="Genomic_DNA"/>
</dbReference>
<organism evidence="1 2">
    <name type="scientific">Hyphococcus aureus</name>
    <dbReference type="NCBI Taxonomy" id="2666033"/>
    <lineage>
        <taxon>Bacteria</taxon>
        <taxon>Pseudomonadati</taxon>
        <taxon>Pseudomonadota</taxon>
        <taxon>Alphaproteobacteria</taxon>
        <taxon>Parvularculales</taxon>
        <taxon>Parvularculaceae</taxon>
        <taxon>Hyphococcus</taxon>
    </lineage>
</organism>
<gene>
    <name evidence="1" type="ORF">ACFMB1_09985</name>
</gene>
<comment type="caution">
    <text evidence="1">The sequence shown here is derived from an EMBL/GenBank/DDBJ whole genome shotgun (WGS) entry which is preliminary data.</text>
</comment>
<keyword evidence="2" id="KW-1185">Reference proteome</keyword>
<reference evidence="1 2" key="1">
    <citation type="submission" date="2024-09" db="EMBL/GenBank/DDBJ databases">
        <authorList>
            <person name="Zhang Z.-H."/>
        </authorList>
    </citation>
    <scope>NUCLEOTIDE SEQUENCE [LARGE SCALE GENOMIC DNA]</scope>
    <source>
        <strain evidence="1 2">HHTR114</strain>
    </source>
</reference>
<dbReference type="RefSeq" id="WP_379878465.1">
    <property type="nucleotide sequence ID" value="NZ_JBHPON010000001.1"/>
</dbReference>
<evidence type="ECO:0000313" key="2">
    <source>
        <dbReference type="Proteomes" id="UP001596116"/>
    </source>
</evidence>
<protein>
    <submittedName>
        <fullName evidence="1">Lasso RiPP family leader peptide-containing protein</fullName>
    </submittedName>
</protein>
<dbReference type="NCBIfam" id="NF033521">
    <property type="entry name" value="lasso_leader_L3"/>
    <property type="match status" value="1"/>
</dbReference>
<evidence type="ECO:0000313" key="1">
    <source>
        <dbReference type="EMBL" id="MFC6035874.1"/>
    </source>
</evidence>
<sequence>MTDKLNYEAPELELVGSFEEVTLGNSTGDDLDKDFVAGTSFNDLTFS</sequence>
<proteinExistence type="predicted"/>
<name>A0ABW1KV84_9PROT</name>
<accession>A0ABW1KV84</accession>
<dbReference type="Proteomes" id="UP001596116">
    <property type="component" value="Unassembled WGS sequence"/>
</dbReference>